<evidence type="ECO:0000256" key="1">
    <source>
        <dbReference type="ARBA" id="ARBA00001947"/>
    </source>
</evidence>
<dbReference type="InterPro" id="IPR013785">
    <property type="entry name" value="Aldolase_TIM"/>
</dbReference>
<dbReference type="Pfam" id="PF05853">
    <property type="entry name" value="BKACE"/>
    <property type="match status" value="1"/>
</dbReference>
<dbReference type="Gene3D" id="3.20.20.70">
    <property type="entry name" value="Aldolase class I"/>
    <property type="match status" value="1"/>
</dbReference>
<proteinExistence type="predicted"/>
<dbReference type="GO" id="GO:0046872">
    <property type="term" value="F:metal ion binding"/>
    <property type="evidence" value="ECO:0007669"/>
    <property type="project" value="UniProtKB-KW"/>
</dbReference>
<evidence type="ECO:0000313" key="5">
    <source>
        <dbReference type="EMBL" id="KZB61011.1"/>
    </source>
</evidence>
<keyword evidence="5" id="KW-0032">Aminotransferase</keyword>
<dbReference type="GO" id="GO:0043720">
    <property type="term" value="F:3-keto-5-aminohexanoate cleavage activity"/>
    <property type="evidence" value="ECO:0007669"/>
    <property type="project" value="InterPro"/>
</dbReference>
<dbReference type="AlphaFoldDB" id="A0A154L085"/>
<protein>
    <submittedName>
        <fullName evidence="5">Class III aminotransferase</fullName>
    </submittedName>
</protein>
<keyword evidence="4" id="KW-0862">Zinc</keyword>
<organism evidence="5 6">
    <name type="scientific">Thalassospira lucentensis</name>
    <dbReference type="NCBI Taxonomy" id="168935"/>
    <lineage>
        <taxon>Bacteria</taxon>
        <taxon>Pseudomonadati</taxon>
        <taxon>Pseudomonadota</taxon>
        <taxon>Alphaproteobacteria</taxon>
        <taxon>Rhodospirillales</taxon>
        <taxon>Thalassospiraceae</taxon>
        <taxon>Thalassospira</taxon>
    </lineage>
</organism>
<evidence type="ECO:0000313" key="6">
    <source>
        <dbReference type="Proteomes" id="UP000076335"/>
    </source>
</evidence>
<keyword evidence="3" id="KW-0479">Metal-binding</keyword>
<gene>
    <name evidence="5" type="ORF">AUP42_06915</name>
</gene>
<evidence type="ECO:0000256" key="2">
    <source>
        <dbReference type="ARBA" id="ARBA00022679"/>
    </source>
</evidence>
<dbReference type="GO" id="GO:0008483">
    <property type="term" value="F:transaminase activity"/>
    <property type="evidence" value="ECO:0007669"/>
    <property type="project" value="UniProtKB-KW"/>
</dbReference>
<reference evidence="5 6" key="1">
    <citation type="submission" date="2015-12" db="EMBL/GenBank/DDBJ databases">
        <title>Genome sequence of Thalassospira lucentensis MCCC 1A02072.</title>
        <authorList>
            <person name="Lu L."/>
            <person name="Lai Q."/>
            <person name="Shao Z."/>
            <person name="Qian P."/>
        </authorList>
    </citation>
    <scope>NUCLEOTIDE SEQUENCE [LARGE SCALE GENOMIC DNA]</scope>
    <source>
        <strain evidence="5 6">MCCC 1A02072</strain>
    </source>
</reference>
<dbReference type="OrthoDB" id="9805277at2"/>
<dbReference type="PANTHER" id="PTHR37418:SF2">
    <property type="entry name" value="3-KETO-5-AMINOHEXANOATE CLEAVAGE ENZYME"/>
    <property type="match status" value="1"/>
</dbReference>
<dbReference type="RefSeq" id="WP_062953283.1">
    <property type="nucleotide sequence ID" value="NZ_LPVY01000024.1"/>
</dbReference>
<sequence length="276" mass="30129">MSYGDTPFLIASAPNGARKTKADLPNIPITPVELAKEAANCKAAGAAMMHLHVRDDDQKHSIDVGRYREMLTEVRASVGDDMLLQVTSEAVGMYSAQDQMAMIRGLVPEAVSIAVREIAPENADLNELRDFFAFMREANILPQFILYAPEDVTRFNQLVHDGVIPGEKLPVLYVLGRYTTGQVSDPKDLLPYLGTSPFVSEWMLCAFGAHENACALTAAGLGGHARIGFENNHLLVDRSRAVDNAALIVQAREGAHLMGRSVATGDQARKIMQPQW</sequence>
<comment type="cofactor">
    <cofactor evidence="1">
        <name>Zn(2+)</name>
        <dbReference type="ChEBI" id="CHEBI:29105"/>
    </cofactor>
</comment>
<comment type="caution">
    <text evidence="5">The sequence shown here is derived from an EMBL/GenBank/DDBJ whole genome shotgun (WGS) entry which is preliminary data.</text>
</comment>
<accession>A0A154L085</accession>
<evidence type="ECO:0000256" key="3">
    <source>
        <dbReference type="ARBA" id="ARBA00022723"/>
    </source>
</evidence>
<evidence type="ECO:0000256" key="4">
    <source>
        <dbReference type="ARBA" id="ARBA00022833"/>
    </source>
</evidence>
<dbReference type="InterPro" id="IPR008567">
    <property type="entry name" value="BKACE"/>
</dbReference>
<keyword evidence="2 5" id="KW-0808">Transferase</keyword>
<dbReference type="EMBL" id="LPVY01000024">
    <property type="protein sequence ID" value="KZB61011.1"/>
    <property type="molecule type" value="Genomic_DNA"/>
</dbReference>
<dbReference type="PANTHER" id="PTHR37418">
    <property type="entry name" value="3-KETO-5-AMINOHEXANOATE CLEAVAGE ENZYME-RELATED"/>
    <property type="match status" value="1"/>
</dbReference>
<name>A0A154L085_9PROT</name>
<dbReference type="Proteomes" id="UP000076335">
    <property type="component" value="Unassembled WGS sequence"/>
</dbReference>